<dbReference type="SUPFAM" id="SSF53067">
    <property type="entry name" value="Actin-like ATPase domain"/>
    <property type="match status" value="2"/>
</dbReference>
<evidence type="ECO:0000313" key="2">
    <source>
        <dbReference type="EMBL" id="MDN4075986.1"/>
    </source>
</evidence>
<accession>A0ABT8EDI5</accession>
<evidence type="ECO:0000259" key="1">
    <source>
        <dbReference type="Pfam" id="PF01869"/>
    </source>
</evidence>
<dbReference type="Gene3D" id="3.30.420.40">
    <property type="match status" value="2"/>
</dbReference>
<dbReference type="PANTHER" id="PTHR43190:SF3">
    <property type="entry name" value="N-ACETYL-D-GLUCOSAMINE KINASE"/>
    <property type="match status" value="1"/>
</dbReference>
<comment type="caution">
    <text evidence="2">The sequence shown here is derived from an EMBL/GenBank/DDBJ whole genome shotgun (WGS) entry which is preliminary data.</text>
</comment>
<keyword evidence="3" id="KW-1185">Reference proteome</keyword>
<sequence length="324" mass="33748">MSLVLGVDGGGTKTRAVVVDEKGNVIGSGMNGPSDYDAVGMEQAKENLQVAVVQACDSLSSTSELDAVYLGLAGVVSSRDIQVVQAMLEGIDISPKTIVKISHDCSTALAGGTGGKPGIVLISGTGSSCFGRNANGEECLAGCWGYLFADVGSGYYLGHQALTAILNAYDGTGETTALTQPVLEALKVNHMMEVMHRIYHPRIDISGIAALAPIVTELAGQDNVAKSIIVNGCKGLVKVVGSVVNKLEFKEDFPIVPVGGLASSDSIFSKNLFKMLKEAYPTANISKPLASPLAGAGILALQELGLKVNEETFIKMGKEINRIF</sequence>
<evidence type="ECO:0000313" key="3">
    <source>
        <dbReference type="Proteomes" id="UP001168694"/>
    </source>
</evidence>
<gene>
    <name evidence="2" type="ORF">QYF49_23880</name>
</gene>
<dbReference type="CDD" id="cd24007">
    <property type="entry name" value="ASKHA_NBD_eukNAGK-like"/>
    <property type="match status" value="1"/>
</dbReference>
<dbReference type="InterPro" id="IPR043129">
    <property type="entry name" value="ATPase_NBD"/>
</dbReference>
<dbReference type="Pfam" id="PF01869">
    <property type="entry name" value="BcrAD_BadFG"/>
    <property type="match status" value="1"/>
</dbReference>
<dbReference type="InterPro" id="IPR052519">
    <property type="entry name" value="Euk-type_GlcNAc_Kinase"/>
</dbReference>
<feature type="domain" description="ATPase BadF/BadG/BcrA/BcrD type" evidence="1">
    <location>
        <begin position="5"/>
        <end position="296"/>
    </location>
</feature>
<dbReference type="EMBL" id="JAUHLN010000009">
    <property type="protein sequence ID" value="MDN4075986.1"/>
    <property type="molecule type" value="Genomic_DNA"/>
</dbReference>
<dbReference type="InterPro" id="IPR002731">
    <property type="entry name" value="ATPase_BadF"/>
</dbReference>
<proteinExistence type="predicted"/>
<organism evidence="2 3">
    <name type="scientific">Fictibacillus terranigra</name>
    <dbReference type="NCBI Taxonomy" id="3058424"/>
    <lineage>
        <taxon>Bacteria</taxon>
        <taxon>Bacillati</taxon>
        <taxon>Bacillota</taxon>
        <taxon>Bacilli</taxon>
        <taxon>Bacillales</taxon>
        <taxon>Fictibacillaceae</taxon>
        <taxon>Fictibacillus</taxon>
    </lineage>
</organism>
<dbReference type="RefSeq" id="WP_290402097.1">
    <property type="nucleotide sequence ID" value="NZ_JAUHLN010000009.1"/>
</dbReference>
<dbReference type="Proteomes" id="UP001168694">
    <property type="component" value="Unassembled WGS sequence"/>
</dbReference>
<name>A0ABT8EDI5_9BACL</name>
<protein>
    <submittedName>
        <fullName evidence="2">BadF/BadG/BcrA/BcrD ATPase family protein</fullName>
    </submittedName>
</protein>
<dbReference type="PANTHER" id="PTHR43190">
    <property type="entry name" value="N-ACETYL-D-GLUCOSAMINE KINASE"/>
    <property type="match status" value="1"/>
</dbReference>
<reference evidence="2" key="1">
    <citation type="submission" date="2023-06" db="EMBL/GenBank/DDBJ databases">
        <title>Draft Genome Sequences of Representative Paenibacillus Polymyxa, Bacillus cereus, Fictibacillus sp., and Brevibacillus agri Strains Isolated from Amazonian Dark Earth.</title>
        <authorList>
            <person name="Pellegrinetti T.A."/>
            <person name="Cunha I.C.M."/>
            <person name="Chaves M.G."/>
            <person name="Freitas A.S."/>
            <person name="Silva A.V.R."/>
            <person name="Tsai S.M."/>
            <person name="Mendes L.W."/>
        </authorList>
    </citation>
    <scope>NUCLEOTIDE SEQUENCE</scope>
    <source>
        <strain evidence="2">CENA-BCM004</strain>
    </source>
</reference>